<dbReference type="GO" id="GO:0031499">
    <property type="term" value="C:TRAMP complex"/>
    <property type="evidence" value="ECO:0007669"/>
    <property type="project" value="TreeGrafter"/>
</dbReference>
<evidence type="ECO:0000259" key="1">
    <source>
        <dbReference type="Pfam" id="PF22600"/>
    </source>
</evidence>
<dbReference type="OrthoDB" id="273917at2759"/>
<evidence type="ECO:0000313" key="2">
    <source>
        <dbReference type="EMBL" id="CBK24749.2"/>
    </source>
</evidence>
<gene>
    <name evidence="2" type="ORF">GSBLH_T00004447001</name>
</gene>
<dbReference type="SUPFAM" id="SSF81301">
    <property type="entry name" value="Nucleotidyltransferase"/>
    <property type="match status" value="1"/>
</dbReference>
<dbReference type="EMBL" id="FN668689">
    <property type="protein sequence ID" value="CBK24749.2"/>
    <property type="molecule type" value="Genomic_DNA"/>
</dbReference>
<dbReference type="AlphaFoldDB" id="D8M9L0"/>
<dbReference type="InParanoid" id="D8M9L0"/>
<dbReference type="Pfam" id="PF22600">
    <property type="entry name" value="MTPAP-like_central"/>
    <property type="match status" value="1"/>
</dbReference>
<dbReference type="InterPro" id="IPR043519">
    <property type="entry name" value="NT_sf"/>
</dbReference>
<name>D8M9L0_BLAHO</name>
<dbReference type="InterPro" id="IPR045862">
    <property type="entry name" value="Trf4-like"/>
</dbReference>
<protein>
    <recommendedName>
        <fullName evidence="1">Poly(A) RNA polymerase mitochondrial-like central palm domain-containing protein</fullName>
    </recommendedName>
</protein>
<organism evidence="2">
    <name type="scientific">Blastocystis hominis</name>
    <dbReference type="NCBI Taxonomy" id="12968"/>
    <lineage>
        <taxon>Eukaryota</taxon>
        <taxon>Sar</taxon>
        <taxon>Stramenopiles</taxon>
        <taxon>Bigyra</taxon>
        <taxon>Opalozoa</taxon>
        <taxon>Opalinata</taxon>
        <taxon>Blastocystidae</taxon>
        <taxon>Blastocystis</taxon>
    </lineage>
</organism>
<keyword evidence="3" id="KW-1185">Reference proteome</keyword>
<dbReference type="InterPro" id="IPR054708">
    <property type="entry name" value="MTPAP-like_central"/>
</dbReference>
<sequence length="105" mass="11945">MRCCVYEETEKVILSAIDSATVYPFGSFLTNLCIPDSDLDLMVHCNEDINYLHRVELALRESGIATNISVLQHTRVPLVKFRHIVHVPFSLSNLLENGHRCGYQL</sequence>
<dbReference type="GO" id="GO:0031123">
    <property type="term" value="P:RNA 3'-end processing"/>
    <property type="evidence" value="ECO:0007669"/>
    <property type="project" value="TreeGrafter"/>
</dbReference>
<proteinExistence type="predicted"/>
<reference evidence="2" key="1">
    <citation type="submission" date="2010-02" db="EMBL/GenBank/DDBJ databases">
        <title>Sequencing and annotation of the Blastocystis hominis genome.</title>
        <authorList>
            <person name="Wincker P."/>
        </authorList>
    </citation>
    <scope>NUCLEOTIDE SEQUENCE</scope>
    <source>
        <strain evidence="2">Singapore isolate B</strain>
    </source>
</reference>
<dbReference type="RefSeq" id="XP_012898797.1">
    <property type="nucleotide sequence ID" value="XM_013043343.1"/>
</dbReference>
<dbReference type="GO" id="GO:0003729">
    <property type="term" value="F:mRNA binding"/>
    <property type="evidence" value="ECO:0007669"/>
    <property type="project" value="TreeGrafter"/>
</dbReference>
<dbReference type="GO" id="GO:1990817">
    <property type="term" value="F:poly(A) RNA polymerase activity"/>
    <property type="evidence" value="ECO:0007669"/>
    <property type="project" value="InterPro"/>
</dbReference>
<dbReference type="GeneID" id="24921473"/>
<evidence type="ECO:0000313" key="3">
    <source>
        <dbReference type="Proteomes" id="UP000008312"/>
    </source>
</evidence>
<accession>D8M9L0</accession>
<dbReference type="PANTHER" id="PTHR23092">
    <property type="entry name" value="POLY(A) RNA POLYMERASE"/>
    <property type="match status" value="1"/>
</dbReference>
<dbReference type="GO" id="GO:0043634">
    <property type="term" value="P:polyadenylation-dependent ncRNA catabolic process"/>
    <property type="evidence" value="ECO:0007669"/>
    <property type="project" value="TreeGrafter"/>
</dbReference>
<dbReference type="Gene3D" id="3.30.460.10">
    <property type="entry name" value="Beta Polymerase, domain 2"/>
    <property type="match status" value="1"/>
</dbReference>
<feature type="domain" description="Poly(A) RNA polymerase mitochondrial-like central palm" evidence="1">
    <location>
        <begin position="6"/>
        <end position="84"/>
    </location>
</feature>
<dbReference type="Proteomes" id="UP000008312">
    <property type="component" value="Unassembled WGS sequence"/>
</dbReference>
<dbReference type="CDD" id="cd05402">
    <property type="entry name" value="NT_PAP_TUTase"/>
    <property type="match status" value="1"/>
</dbReference>
<dbReference type="PANTHER" id="PTHR23092:SF15">
    <property type="entry name" value="INACTIVE NON-CANONICAL POLY(A) RNA POLYMERASE PROTEIN TRF4-2-RELATED"/>
    <property type="match status" value="1"/>
</dbReference>
<dbReference type="GO" id="GO:0005730">
    <property type="term" value="C:nucleolus"/>
    <property type="evidence" value="ECO:0007669"/>
    <property type="project" value="TreeGrafter"/>
</dbReference>